<feature type="chain" id="PRO_5043631155" evidence="2">
    <location>
        <begin position="28"/>
        <end position="400"/>
    </location>
</feature>
<evidence type="ECO:0000256" key="1">
    <source>
        <dbReference type="SAM" id="MobiDB-lite"/>
    </source>
</evidence>
<dbReference type="EMBL" id="MU865993">
    <property type="protein sequence ID" value="KAK4443443.1"/>
    <property type="molecule type" value="Genomic_DNA"/>
</dbReference>
<gene>
    <name evidence="3" type="ORF">QBC34DRAFT_386309</name>
</gene>
<reference evidence="3" key="1">
    <citation type="journal article" date="2023" name="Mol. Phylogenet. Evol.">
        <title>Genome-scale phylogeny and comparative genomics of the fungal order Sordariales.</title>
        <authorList>
            <person name="Hensen N."/>
            <person name="Bonometti L."/>
            <person name="Westerberg I."/>
            <person name="Brannstrom I.O."/>
            <person name="Guillou S."/>
            <person name="Cros-Aarteil S."/>
            <person name="Calhoun S."/>
            <person name="Haridas S."/>
            <person name="Kuo A."/>
            <person name="Mondo S."/>
            <person name="Pangilinan J."/>
            <person name="Riley R."/>
            <person name="LaButti K."/>
            <person name="Andreopoulos B."/>
            <person name="Lipzen A."/>
            <person name="Chen C."/>
            <person name="Yan M."/>
            <person name="Daum C."/>
            <person name="Ng V."/>
            <person name="Clum A."/>
            <person name="Steindorff A."/>
            <person name="Ohm R.A."/>
            <person name="Martin F."/>
            <person name="Silar P."/>
            <person name="Natvig D.O."/>
            <person name="Lalanne C."/>
            <person name="Gautier V."/>
            <person name="Ament-Velasquez S.L."/>
            <person name="Kruys A."/>
            <person name="Hutchinson M.I."/>
            <person name="Powell A.J."/>
            <person name="Barry K."/>
            <person name="Miller A.N."/>
            <person name="Grigoriev I.V."/>
            <person name="Debuchy R."/>
            <person name="Gladieux P."/>
            <person name="Hiltunen Thoren M."/>
            <person name="Johannesson H."/>
        </authorList>
    </citation>
    <scope>NUCLEOTIDE SEQUENCE</scope>
    <source>
        <strain evidence="3">PSN243</strain>
    </source>
</reference>
<reference evidence="3" key="2">
    <citation type="submission" date="2023-05" db="EMBL/GenBank/DDBJ databases">
        <authorList>
            <consortium name="Lawrence Berkeley National Laboratory"/>
            <person name="Steindorff A."/>
            <person name="Hensen N."/>
            <person name="Bonometti L."/>
            <person name="Westerberg I."/>
            <person name="Brannstrom I.O."/>
            <person name="Guillou S."/>
            <person name="Cros-Aarteil S."/>
            <person name="Calhoun S."/>
            <person name="Haridas S."/>
            <person name="Kuo A."/>
            <person name="Mondo S."/>
            <person name="Pangilinan J."/>
            <person name="Riley R."/>
            <person name="Labutti K."/>
            <person name="Andreopoulos B."/>
            <person name="Lipzen A."/>
            <person name="Chen C."/>
            <person name="Yanf M."/>
            <person name="Daum C."/>
            <person name="Ng V."/>
            <person name="Clum A."/>
            <person name="Ohm R."/>
            <person name="Martin F."/>
            <person name="Silar P."/>
            <person name="Natvig D."/>
            <person name="Lalanne C."/>
            <person name="Gautier V."/>
            <person name="Ament-Velasquez S.L."/>
            <person name="Kruys A."/>
            <person name="Hutchinson M.I."/>
            <person name="Powell A.J."/>
            <person name="Barry K."/>
            <person name="Miller A.N."/>
            <person name="Grigoriev I.V."/>
            <person name="Debuchy R."/>
            <person name="Gladieux P."/>
            <person name="Thoren M.H."/>
            <person name="Johannesson H."/>
        </authorList>
    </citation>
    <scope>NUCLEOTIDE SEQUENCE</scope>
    <source>
        <strain evidence="3">PSN243</strain>
    </source>
</reference>
<dbReference type="Proteomes" id="UP001321760">
    <property type="component" value="Unassembled WGS sequence"/>
</dbReference>
<sequence length="400" mass="43981">MIQFRGFWIAPALTRTLSLSFVGGTIADRTELGNLIFSIALEMAARLDVEVGPRLSSTTAQARMNGFKFFQGNKRLLEEKLRNIPGTKGFRFTPSLLTGTTGWRDYFDTGPVMWDPGCTGKTSLIKPPFRYTERHDGTYDNCGHSSMYVLPELGAAAPFCPHCGVEMCVTTLPYVAAVLSFTDWGAGFRKLSAEALFGGCASTTREYLLGQLVTYREDRSLGDTLTGHSAHVDAEFEGPAILKALVSEICCPDESLHLLEGQKDGLVGIELDGVLLIEKLGVDTSLRHGMSRFQLHEGMFALNGDRRYVVLDRHRWNGSLNTKKGDEPMGDFIDPWRGCSSSPPIISVSAQLSPKGIELSYSVISRICHAVSSTFRDSSRTSTPRRSPESAYTTQGLRSR</sequence>
<accession>A0AAV9G7R6</accession>
<comment type="caution">
    <text evidence="3">The sequence shown here is derived from an EMBL/GenBank/DDBJ whole genome shotgun (WGS) entry which is preliminary data.</text>
</comment>
<feature type="compositionally biased region" description="Polar residues" evidence="1">
    <location>
        <begin position="391"/>
        <end position="400"/>
    </location>
</feature>
<keyword evidence="2" id="KW-0732">Signal</keyword>
<evidence type="ECO:0000256" key="2">
    <source>
        <dbReference type="SAM" id="SignalP"/>
    </source>
</evidence>
<name>A0AAV9G7R6_9PEZI</name>
<evidence type="ECO:0000313" key="4">
    <source>
        <dbReference type="Proteomes" id="UP001321760"/>
    </source>
</evidence>
<proteinExistence type="predicted"/>
<dbReference type="AlphaFoldDB" id="A0AAV9G7R6"/>
<feature type="compositionally biased region" description="Low complexity" evidence="1">
    <location>
        <begin position="375"/>
        <end position="385"/>
    </location>
</feature>
<keyword evidence="4" id="KW-1185">Reference proteome</keyword>
<feature type="region of interest" description="Disordered" evidence="1">
    <location>
        <begin position="375"/>
        <end position="400"/>
    </location>
</feature>
<evidence type="ECO:0000313" key="3">
    <source>
        <dbReference type="EMBL" id="KAK4443443.1"/>
    </source>
</evidence>
<organism evidence="3 4">
    <name type="scientific">Podospora aff. communis PSN243</name>
    <dbReference type="NCBI Taxonomy" id="3040156"/>
    <lineage>
        <taxon>Eukaryota</taxon>
        <taxon>Fungi</taxon>
        <taxon>Dikarya</taxon>
        <taxon>Ascomycota</taxon>
        <taxon>Pezizomycotina</taxon>
        <taxon>Sordariomycetes</taxon>
        <taxon>Sordariomycetidae</taxon>
        <taxon>Sordariales</taxon>
        <taxon>Podosporaceae</taxon>
        <taxon>Podospora</taxon>
    </lineage>
</organism>
<feature type="signal peptide" evidence="2">
    <location>
        <begin position="1"/>
        <end position="27"/>
    </location>
</feature>
<protein>
    <submittedName>
        <fullName evidence="3">Uncharacterized protein</fullName>
    </submittedName>
</protein>